<evidence type="ECO:0000256" key="3">
    <source>
        <dbReference type="ARBA" id="ARBA00023295"/>
    </source>
</evidence>
<organism evidence="7 8">
    <name type="scientific">Clytia hemisphaerica</name>
    <dbReference type="NCBI Taxonomy" id="252671"/>
    <lineage>
        <taxon>Eukaryota</taxon>
        <taxon>Metazoa</taxon>
        <taxon>Cnidaria</taxon>
        <taxon>Hydrozoa</taxon>
        <taxon>Hydroidolina</taxon>
        <taxon>Leptothecata</taxon>
        <taxon>Obeliida</taxon>
        <taxon>Clytiidae</taxon>
        <taxon>Clytia</taxon>
    </lineage>
</organism>
<feature type="chain" id="PRO_5029617639" description="Glycoside hydrolase family 5 domain-containing protein" evidence="5">
    <location>
        <begin position="20"/>
        <end position="202"/>
    </location>
</feature>
<dbReference type="InterPro" id="IPR017853">
    <property type="entry name" value="GH"/>
</dbReference>
<feature type="domain" description="Glycoside hydrolase family 5" evidence="6">
    <location>
        <begin position="64"/>
        <end position="141"/>
    </location>
</feature>
<keyword evidence="2 4" id="KW-0378">Hydrolase</keyword>
<dbReference type="InterPro" id="IPR001547">
    <property type="entry name" value="Glyco_hydro_5"/>
</dbReference>
<dbReference type="PANTHER" id="PTHR31308:SF3">
    <property type="entry name" value="ENDOGLYCOCERAMIDASE"/>
    <property type="match status" value="1"/>
</dbReference>
<dbReference type="Gene3D" id="3.20.20.80">
    <property type="entry name" value="Glycosidases"/>
    <property type="match status" value="1"/>
</dbReference>
<evidence type="ECO:0000313" key="8">
    <source>
        <dbReference type="Proteomes" id="UP000594262"/>
    </source>
</evidence>
<keyword evidence="3 4" id="KW-0326">Glycosidase</keyword>
<dbReference type="GO" id="GO:0000272">
    <property type="term" value="P:polysaccharide catabolic process"/>
    <property type="evidence" value="ECO:0007669"/>
    <property type="project" value="InterPro"/>
</dbReference>
<protein>
    <recommendedName>
        <fullName evidence="6">Glycoside hydrolase family 5 domain-containing protein</fullName>
    </recommendedName>
</protein>
<keyword evidence="5" id="KW-0732">Signal</keyword>
<dbReference type="OrthoDB" id="1887033at2759"/>
<dbReference type="EnsemblMetazoa" id="CLYHEMT001200.1">
    <property type="protein sequence ID" value="CLYHEMP001200.1"/>
    <property type="gene ID" value="CLYHEMG001200"/>
</dbReference>
<dbReference type="InterPro" id="IPR013780">
    <property type="entry name" value="Glyco_hydro_b"/>
</dbReference>
<evidence type="ECO:0000256" key="1">
    <source>
        <dbReference type="ARBA" id="ARBA00005641"/>
    </source>
</evidence>
<accession>A0A7M5TSK2</accession>
<dbReference type="GO" id="GO:0004553">
    <property type="term" value="F:hydrolase activity, hydrolyzing O-glycosyl compounds"/>
    <property type="evidence" value="ECO:0007669"/>
    <property type="project" value="InterPro"/>
</dbReference>
<comment type="similarity">
    <text evidence="1 4">Belongs to the glycosyl hydrolase 5 (cellulase A) family.</text>
</comment>
<dbReference type="AlphaFoldDB" id="A0A7M5TSK2"/>
<dbReference type="Proteomes" id="UP000594262">
    <property type="component" value="Unplaced"/>
</dbReference>
<name>A0A7M5TSK2_9CNID</name>
<dbReference type="InterPro" id="IPR052066">
    <property type="entry name" value="Glycosphingolipid_Hydrolases"/>
</dbReference>
<evidence type="ECO:0000313" key="7">
    <source>
        <dbReference type="EnsemblMetazoa" id="CLYHEMP001200.1"/>
    </source>
</evidence>
<evidence type="ECO:0000256" key="4">
    <source>
        <dbReference type="RuleBase" id="RU361153"/>
    </source>
</evidence>
<keyword evidence="8" id="KW-1185">Reference proteome</keyword>
<reference evidence="7" key="1">
    <citation type="submission" date="2021-01" db="UniProtKB">
        <authorList>
            <consortium name="EnsemblMetazoa"/>
        </authorList>
    </citation>
    <scope>IDENTIFICATION</scope>
</reference>
<evidence type="ECO:0000256" key="2">
    <source>
        <dbReference type="ARBA" id="ARBA00022801"/>
    </source>
</evidence>
<feature type="signal peptide" evidence="5">
    <location>
        <begin position="1"/>
        <end position="19"/>
    </location>
</feature>
<dbReference type="SUPFAM" id="SSF51445">
    <property type="entry name" value="(Trans)glycosidases"/>
    <property type="match status" value="1"/>
</dbReference>
<evidence type="ECO:0000256" key="5">
    <source>
        <dbReference type="SAM" id="SignalP"/>
    </source>
</evidence>
<dbReference type="Pfam" id="PF00150">
    <property type="entry name" value="Cellulase"/>
    <property type="match status" value="1"/>
</dbReference>
<proteinExistence type="inferred from homology"/>
<dbReference type="PANTHER" id="PTHR31308">
    <property type="match status" value="1"/>
</dbReference>
<dbReference type="Gene3D" id="2.60.40.1180">
    <property type="entry name" value="Golgi alpha-mannosidase II"/>
    <property type="match status" value="1"/>
</dbReference>
<evidence type="ECO:0000259" key="6">
    <source>
        <dbReference type="Pfam" id="PF00150"/>
    </source>
</evidence>
<sequence>MAILVICTILALLTSLVKTQSADMFISVNPNTNMLIDVMGRERIFHGTNVVVKGEPFYPHGDDGPDSFTEDDMKLLQSLGLNTVRLGMMMPGYVPQRGEYNETYIETIGTIVKLAAKYGIYTLLDMHQDVFSPKLCVEGMPDWIVNTGDAKPFPYPLSEEPYKINPETGYPYPEDCAKLPWGNYYFAEASGQAFQNLYSNVD</sequence>